<sequence length="141" mass="15678">MAYPAVVRYHHARGPCELGNLNGARVNPIEQKLGNCDVERVDPTEQELGNCDVTRVDPTEQELGSYDVARVDPTEQEIENWDIARVDPTEQELGNCDSNFRQGRTWAQTLGFGRGGELGRKSGDLAERVNSGANLGIWPRR</sequence>
<organism evidence="1 2">
    <name type="scientific">Ensete ventricosum</name>
    <name type="common">Abyssinian banana</name>
    <name type="synonym">Musa ensete</name>
    <dbReference type="NCBI Taxonomy" id="4639"/>
    <lineage>
        <taxon>Eukaryota</taxon>
        <taxon>Viridiplantae</taxon>
        <taxon>Streptophyta</taxon>
        <taxon>Embryophyta</taxon>
        <taxon>Tracheophyta</taxon>
        <taxon>Spermatophyta</taxon>
        <taxon>Magnoliopsida</taxon>
        <taxon>Liliopsida</taxon>
        <taxon>Zingiberales</taxon>
        <taxon>Musaceae</taxon>
        <taxon>Ensete</taxon>
    </lineage>
</organism>
<dbReference type="EMBL" id="AMZH03016103">
    <property type="protein sequence ID" value="RRT45004.1"/>
    <property type="molecule type" value="Genomic_DNA"/>
</dbReference>
<accession>A0A426XZX3</accession>
<name>A0A426XZX3_ENSVE</name>
<comment type="caution">
    <text evidence="1">The sequence shown here is derived from an EMBL/GenBank/DDBJ whole genome shotgun (WGS) entry which is preliminary data.</text>
</comment>
<evidence type="ECO:0000313" key="2">
    <source>
        <dbReference type="Proteomes" id="UP000287651"/>
    </source>
</evidence>
<reference evidence="1 2" key="1">
    <citation type="journal article" date="2014" name="Agronomy (Basel)">
        <title>A Draft Genome Sequence for Ensete ventricosum, the Drought-Tolerant Tree Against Hunger.</title>
        <authorList>
            <person name="Harrison J."/>
            <person name="Moore K.A."/>
            <person name="Paszkiewicz K."/>
            <person name="Jones T."/>
            <person name="Grant M."/>
            <person name="Ambacheew D."/>
            <person name="Muzemil S."/>
            <person name="Studholme D.J."/>
        </authorList>
    </citation>
    <scope>NUCLEOTIDE SEQUENCE [LARGE SCALE GENOMIC DNA]</scope>
</reference>
<gene>
    <name evidence="1" type="ORF">B296_00036540</name>
</gene>
<evidence type="ECO:0000313" key="1">
    <source>
        <dbReference type="EMBL" id="RRT45004.1"/>
    </source>
</evidence>
<protein>
    <submittedName>
        <fullName evidence="1">Uncharacterized protein</fullName>
    </submittedName>
</protein>
<proteinExistence type="predicted"/>
<dbReference type="AlphaFoldDB" id="A0A426XZX3"/>
<dbReference type="Proteomes" id="UP000287651">
    <property type="component" value="Unassembled WGS sequence"/>
</dbReference>